<evidence type="ECO:0000256" key="1">
    <source>
        <dbReference type="SAM" id="MobiDB-lite"/>
    </source>
</evidence>
<name>A0A9P6M0N2_MORAP</name>
<dbReference type="Pfam" id="PF00805">
    <property type="entry name" value="Pentapeptide"/>
    <property type="match status" value="1"/>
</dbReference>
<evidence type="ECO:0000259" key="2">
    <source>
        <dbReference type="Pfam" id="PF23948"/>
    </source>
</evidence>
<dbReference type="InterPro" id="IPR001646">
    <property type="entry name" value="5peptide_repeat"/>
</dbReference>
<organism evidence="3 4">
    <name type="scientific">Mortierella alpina</name>
    <name type="common">Oleaginous fungus</name>
    <name type="synonym">Mortierella renispora</name>
    <dbReference type="NCBI Taxonomy" id="64518"/>
    <lineage>
        <taxon>Eukaryota</taxon>
        <taxon>Fungi</taxon>
        <taxon>Fungi incertae sedis</taxon>
        <taxon>Mucoromycota</taxon>
        <taxon>Mortierellomycotina</taxon>
        <taxon>Mortierellomycetes</taxon>
        <taxon>Mortierellales</taxon>
        <taxon>Mortierellaceae</taxon>
        <taxon>Mortierella</taxon>
    </lineage>
</organism>
<dbReference type="OrthoDB" id="2420313at2759"/>
<sequence length="1230" mass="139593">MGLFKASLLAPDALELANKFLDELVPGPDTKNIYIGELCARAESVLSRIKSADRERRLRSSRPFDIELCSNIVANYQKQANLWKAPLNNIKKSERILKKQLKWKRARVSPGRETEVQEELYASKLAPTSFPASSRKEVKNPPLPAPDTHLTDTPQLVYSLRVLQIQGDLELVKKFFPGGFETHIQGKWAVAVSLHERERLRLLATQIAGEFINDNLKEASTVDEVTCLAPILSREHYRMLVSAYVGKILTSPLLDLTLVQGLPRLIQSAASPDVLQADDLVKILQVLNERLHNTHKQTAGPHQRSTSSQHVLVMAISRVLDAMTHTMVKGLDQRELHRPLSDLLEELRAGTDAYLVYQATYALQALKNVPDNDSLWKKMLRQGGEMVGAAVGLGIAAYTMDIPEFVGKLQSLQVNAEQIVEAAFLTYETASALIEGGQGLRDSFQIAVNFQGKQPWYQELRLADLLIQNGELEKFERLVRFNDYRANPSFQWGVCQRLGEIAANPQLLSDAREHALNFLGDIFSNDTFWKEHPLIKQLVIAILLQLKQPPLSHGAWNAESPATSPGDNLRQRGDTHQTPQATDDEQRVRKKAESLIAELGRTSRGAKSALYSQCFKNPPYPYPLKPNEPAHRLEVLLQRVQKVPEIKNDLDALKRRRLEEQKNIELYIEPSVRSSPLAPDDAKKPLMRTVVEFLDRDGRVLLLLGDSGAGKSTFNKALELELWKRYTENDWIPLHINLPAIDRPHQDLIAKHLRRNDFTEPQIREMKKHYKFTLICDGYDESQQKMNLYESNELTIDPNIKTQWTAKMVISCRSEYLSSNYHELFQPPPRMRSSASGEANGAVDTPATANDPATTNVPVATKVPAVGDIPTADDFEKVEIAPFTSDEIREYVRKYVNGASTFDAAVWRTQEYMDVLETVPNLLDLVKNPFLLTLSLEVLPRVIDVHHRKELSGTSITRVRLYDQFVEHWLEREKKRLRRRELSQEDRAAFDTLDYEGFTQNGVHFLKRLAAAIYKEQSGQPVVEYVRFRDEKTWKVAFFKRENEMRILREACPLARSGEQYRFIHRSLLEYCFSLAVFDPQENKTMHLHMSKLPNTPQRRSSGSSISSCEESSVYEKKPPGTQQTNLRDHPLSWKSLVDEPSLLQFLVERVQEAPLFKKQLLYLIDLSKKNPKAHRAAANAITILVRSGHSFNGADLSGIRIRGADLSGGDFDSTLLKGADLRDVNLRNI</sequence>
<dbReference type="InterPro" id="IPR027417">
    <property type="entry name" value="P-loop_NTPase"/>
</dbReference>
<feature type="domain" description="Arm-like repeat" evidence="2">
    <location>
        <begin position="193"/>
        <end position="556"/>
    </location>
</feature>
<dbReference type="PROSITE" id="PS00675">
    <property type="entry name" value="SIGMA54_INTERACT_1"/>
    <property type="match status" value="1"/>
</dbReference>
<keyword evidence="4" id="KW-1185">Reference proteome</keyword>
<evidence type="ECO:0000313" key="3">
    <source>
        <dbReference type="EMBL" id="KAF9958495.1"/>
    </source>
</evidence>
<dbReference type="Gene3D" id="2.160.20.80">
    <property type="entry name" value="E3 ubiquitin-protein ligase SopA"/>
    <property type="match status" value="1"/>
</dbReference>
<evidence type="ECO:0000313" key="4">
    <source>
        <dbReference type="Proteomes" id="UP000738359"/>
    </source>
</evidence>
<dbReference type="InterPro" id="IPR056251">
    <property type="entry name" value="Arm_rpt_dom"/>
</dbReference>
<feature type="region of interest" description="Disordered" evidence="1">
    <location>
        <begin position="131"/>
        <end position="150"/>
    </location>
</feature>
<feature type="compositionally biased region" description="Low complexity" evidence="1">
    <location>
        <begin position="842"/>
        <end position="856"/>
    </location>
</feature>
<gene>
    <name evidence="3" type="ORF">BGZ70_009172</name>
</gene>
<dbReference type="SUPFAM" id="SSF141571">
    <property type="entry name" value="Pentapeptide repeat-like"/>
    <property type="match status" value="1"/>
</dbReference>
<reference evidence="3" key="1">
    <citation type="journal article" date="2020" name="Fungal Divers.">
        <title>Resolving the Mortierellaceae phylogeny through synthesis of multi-gene phylogenetics and phylogenomics.</title>
        <authorList>
            <person name="Vandepol N."/>
            <person name="Liber J."/>
            <person name="Desiro A."/>
            <person name="Na H."/>
            <person name="Kennedy M."/>
            <person name="Barry K."/>
            <person name="Grigoriev I.V."/>
            <person name="Miller A.N."/>
            <person name="O'Donnell K."/>
            <person name="Stajich J.E."/>
            <person name="Bonito G."/>
        </authorList>
    </citation>
    <scope>NUCLEOTIDE SEQUENCE</scope>
    <source>
        <strain evidence="3">CK1249</strain>
    </source>
</reference>
<feature type="region of interest" description="Disordered" evidence="1">
    <location>
        <begin position="555"/>
        <end position="591"/>
    </location>
</feature>
<feature type="non-terminal residue" evidence="3">
    <location>
        <position position="1230"/>
    </location>
</feature>
<proteinExistence type="predicted"/>
<accession>A0A9P6M0N2</accession>
<dbReference type="Pfam" id="PF23948">
    <property type="entry name" value="ARM_5"/>
    <property type="match status" value="1"/>
</dbReference>
<feature type="compositionally biased region" description="Low complexity" evidence="1">
    <location>
        <begin position="1101"/>
        <end position="1112"/>
    </location>
</feature>
<comment type="caution">
    <text evidence="3">The sequence shown here is derived from an EMBL/GenBank/DDBJ whole genome shotgun (WGS) entry which is preliminary data.</text>
</comment>
<dbReference type="InterPro" id="IPR025662">
    <property type="entry name" value="Sigma_54_int_dom_ATP-bd_1"/>
</dbReference>
<dbReference type="EMBL" id="JAAAHY010000722">
    <property type="protein sequence ID" value="KAF9958495.1"/>
    <property type="molecule type" value="Genomic_DNA"/>
</dbReference>
<protein>
    <recommendedName>
        <fullName evidence="2">Arm-like repeat domain-containing protein</fullName>
    </recommendedName>
</protein>
<dbReference type="Gene3D" id="3.40.50.300">
    <property type="entry name" value="P-loop containing nucleotide triphosphate hydrolases"/>
    <property type="match status" value="1"/>
</dbReference>
<dbReference type="AlphaFoldDB" id="A0A9P6M0N2"/>
<dbReference type="Proteomes" id="UP000738359">
    <property type="component" value="Unassembled WGS sequence"/>
</dbReference>
<feature type="region of interest" description="Disordered" evidence="1">
    <location>
        <begin position="829"/>
        <end position="856"/>
    </location>
</feature>
<feature type="region of interest" description="Disordered" evidence="1">
    <location>
        <begin position="1091"/>
        <end position="1128"/>
    </location>
</feature>